<gene>
    <name evidence="1" type="ORF">E2C01_034944</name>
</gene>
<comment type="caution">
    <text evidence="1">The sequence shown here is derived from an EMBL/GenBank/DDBJ whole genome shotgun (WGS) entry which is preliminary data.</text>
</comment>
<protein>
    <submittedName>
        <fullName evidence="1">Uncharacterized protein</fullName>
    </submittedName>
</protein>
<organism evidence="1 2">
    <name type="scientific">Portunus trituberculatus</name>
    <name type="common">Swimming crab</name>
    <name type="synonym">Neptunus trituberculatus</name>
    <dbReference type="NCBI Taxonomy" id="210409"/>
    <lineage>
        <taxon>Eukaryota</taxon>
        <taxon>Metazoa</taxon>
        <taxon>Ecdysozoa</taxon>
        <taxon>Arthropoda</taxon>
        <taxon>Crustacea</taxon>
        <taxon>Multicrustacea</taxon>
        <taxon>Malacostraca</taxon>
        <taxon>Eumalacostraca</taxon>
        <taxon>Eucarida</taxon>
        <taxon>Decapoda</taxon>
        <taxon>Pleocyemata</taxon>
        <taxon>Brachyura</taxon>
        <taxon>Eubrachyura</taxon>
        <taxon>Portunoidea</taxon>
        <taxon>Portunidae</taxon>
        <taxon>Portuninae</taxon>
        <taxon>Portunus</taxon>
    </lineage>
</organism>
<proteinExistence type="predicted"/>
<dbReference type="EMBL" id="VSRR010005020">
    <property type="protein sequence ID" value="MPC41356.1"/>
    <property type="molecule type" value="Genomic_DNA"/>
</dbReference>
<dbReference type="AlphaFoldDB" id="A0A5B7F7R4"/>
<evidence type="ECO:0000313" key="1">
    <source>
        <dbReference type="EMBL" id="MPC41356.1"/>
    </source>
</evidence>
<accession>A0A5B7F7R4</accession>
<name>A0A5B7F7R4_PORTR</name>
<evidence type="ECO:0000313" key="2">
    <source>
        <dbReference type="Proteomes" id="UP000324222"/>
    </source>
</evidence>
<dbReference type="Proteomes" id="UP000324222">
    <property type="component" value="Unassembled WGS sequence"/>
</dbReference>
<keyword evidence="2" id="KW-1185">Reference proteome</keyword>
<sequence>MVHIFAQSILCEVHRKEPVPDTKEQMGENNFQIHLLYNIKVVSGKLQNTNPDGSLSLGREKGRKKRNTINGRTTCLPQHRLALRLIYQPGDINGLALLFITTQFYWFLETEQWNHIREGRATNLHIHHQYNNSETFGKIYHSKNKKFKYMFLA</sequence>
<reference evidence="1 2" key="1">
    <citation type="submission" date="2019-05" db="EMBL/GenBank/DDBJ databases">
        <title>Another draft genome of Portunus trituberculatus and its Hox gene families provides insights of decapod evolution.</title>
        <authorList>
            <person name="Jeong J.-H."/>
            <person name="Song I."/>
            <person name="Kim S."/>
            <person name="Choi T."/>
            <person name="Kim D."/>
            <person name="Ryu S."/>
            <person name="Kim W."/>
        </authorList>
    </citation>
    <scope>NUCLEOTIDE SEQUENCE [LARGE SCALE GENOMIC DNA]</scope>
    <source>
        <tissue evidence="1">Muscle</tissue>
    </source>
</reference>